<dbReference type="EMBL" id="BPQO01000006">
    <property type="protein sequence ID" value="GJD88178.1"/>
    <property type="molecule type" value="Genomic_DNA"/>
</dbReference>
<dbReference type="RefSeq" id="WP_066919528.1">
    <property type="nucleotide sequence ID" value="NZ_BPQO01000006.1"/>
</dbReference>
<dbReference type="AlphaFoldDB" id="A0AAV4ZIM1"/>
<reference evidence="1" key="1">
    <citation type="journal article" date="2016" name="Front. Microbiol.">
        <title>Genome Sequence of the Piezophilic, Mesophilic Sulfate-Reducing Bacterium Desulfovibrio indicus J2T.</title>
        <authorList>
            <person name="Cao J."/>
            <person name="Maignien L."/>
            <person name="Shao Z."/>
            <person name="Alain K."/>
            <person name="Jebbar M."/>
        </authorList>
    </citation>
    <scope>NUCLEOTIDE SEQUENCE</scope>
    <source>
        <strain evidence="1">DSM 16372</strain>
    </source>
</reference>
<dbReference type="Proteomes" id="UP001055247">
    <property type="component" value="Unassembled WGS sequence"/>
</dbReference>
<keyword evidence="2" id="KW-1185">Reference proteome</keyword>
<name>A0AAV4ZIM1_9HYPH</name>
<protein>
    <submittedName>
        <fullName evidence="1">Uncharacterized protein</fullName>
    </submittedName>
</protein>
<proteinExistence type="predicted"/>
<reference evidence="1" key="2">
    <citation type="submission" date="2021-08" db="EMBL/GenBank/DDBJ databases">
        <authorList>
            <person name="Tani A."/>
            <person name="Ola A."/>
            <person name="Ogura Y."/>
            <person name="Katsura K."/>
            <person name="Hayashi T."/>
        </authorList>
    </citation>
    <scope>NUCLEOTIDE SEQUENCE</scope>
    <source>
        <strain evidence="1">DSM 16372</strain>
    </source>
</reference>
<comment type="caution">
    <text evidence="1">The sequence shown here is derived from an EMBL/GenBank/DDBJ whole genome shotgun (WGS) entry which is preliminary data.</text>
</comment>
<evidence type="ECO:0000313" key="1">
    <source>
        <dbReference type="EMBL" id="GJD88178.1"/>
    </source>
</evidence>
<evidence type="ECO:0000313" key="2">
    <source>
        <dbReference type="Proteomes" id="UP001055247"/>
    </source>
</evidence>
<gene>
    <name evidence="1" type="ORF">BHAOGJBA_1691</name>
</gene>
<accession>A0AAV4ZIM1</accession>
<organism evidence="1 2">
    <name type="scientific">Methylobacterium hispanicum</name>
    <dbReference type="NCBI Taxonomy" id="270350"/>
    <lineage>
        <taxon>Bacteria</taxon>
        <taxon>Pseudomonadati</taxon>
        <taxon>Pseudomonadota</taxon>
        <taxon>Alphaproteobacteria</taxon>
        <taxon>Hyphomicrobiales</taxon>
        <taxon>Methylobacteriaceae</taxon>
        <taxon>Methylobacterium</taxon>
    </lineage>
</organism>
<sequence length="113" mass="11580">MSNFVANKFAADLAATTLTELTASANSANGQAVTAGTHQLNLCNRTGSAISVRVAITKAGVNAPALADYVEWDAPLEPNGVLARWPIPMGDGWKVFVQASAVGVSANLLALQG</sequence>